<dbReference type="RefSeq" id="WP_030554802.1">
    <property type="nucleotide sequence ID" value="NZ_BMUB01000004.1"/>
</dbReference>
<feature type="compositionally biased region" description="Basic and acidic residues" evidence="2">
    <location>
        <begin position="291"/>
        <end position="301"/>
    </location>
</feature>
<sequence>MSVRNRFGSAAAIALMTTVSAVLLSACGPDNADSGATAAPGTNASGSSAPGAAAPGTAAPGGATHTGSPAPGRKEVNGTTVANHLTISTGTRNVAMNGTIVDFGSVVRDLAWSPDGKKVVFVSDSGDLMTANPDGTGKATLAKHPDGEEWSHPTWQHADKGPSGDAVPNETERYNNIVFTAKKAGVLRLVKVPAKGGAVEDLSPHNSEGGDNPGVPQPPQTGNTWANAGGRQAAIAYANTPTNEVYIYDDYIRSGTQDIGKGSQPALSPDGGQIVFVRAVNGHDHLFTRSTDHDRKAEKDLTPSATTDFTEPAWSPDGKTVAARTPDGIDTVPADGSAAPTQVSTIPGLPVYRP</sequence>
<accession>A0A1E7N6X2</accession>
<reference evidence="5 6" key="2">
    <citation type="submission" date="2014-07" db="EMBL/GenBank/DDBJ databases">
        <authorList>
            <person name="Zhang J.E."/>
            <person name="Yang H."/>
            <person name="Guo J."/>
            <person name="Deng Z."/>
            <person name="Luo H."/>
            <person name="Luo M."/>
            <person name="Zhao B."/>
        </authorList>
    </citation>
    <scope>NUCLEOTIDE SEQUENCE [LARGE SCALE GENOMIC DNA]</scope>
    <source>
        <strain evidence="5">ATCC 10762</strain>
        <strain evidence="6">ATCC 10762 / DSM 40127 / CCM 3239 / JCM 4008 / LMG 5968 / NBRC 12843 / NCIMB 8234 / A-377</strain>
    </source>
</reference>
<comment type="similarity">
    <text evidence="1">Belongs to the TolB family.</text>
</comment>
<dbReference type="Pfam" id="PF07676">
    <property type="entry name" value="PD40"/>
    <property type="match status" value="2"/>
</dbReference>
<feature type="compositionally biased region" description="Basic and acidic residues" evidence="2">
    <location>
        <begin position="143"/>
        <end position="162"/>
    </location>
</feature>
<dbReference type="PANTHER" id="PTHR36842:SF1">
    <property type="entry name" value="PROTEIN TOLB"/>
    <property type="match status" value="1"/>
</dbReference>
<comment type="caution">
    <text evidence="5">The sequence shown here is derived from an EMBL/GenBank/DDBJ whole genome shotgun (WGS) entry which is preliminary data.</text>
</comment>
<feature type="region of interest" description="Disordered" evidence="2">
    <location>
        <begin position="142"/>
        <end position="168"/>
    </location>
</feature>
<protein>
    <recommendedName>
        <fullName evidence="7">WD40 repeat protein</fullName>
    </recommendedName>
</protein>
<dbReference type="OrthoDB" id="9808778at2"/>
<name>A0A1E7N6X2_KITAU</name>
<evidence type="ECO:0000256" key="2">
    <source>
        <dbReference type="SAM" id="MobiDB-lite"/>
    </source>
</evidence>
<dbReference type="PROSITE" id="PS51257">
    <property type="entry name" value="PROKAR_LIPOPROTEIN"/>
    <property type="match status" value="1"/>
</dbReference>
<dbReference type="GeneID" id="97485464"/>
<dbReference type="EMBL" id="BMUB01000004">
    <property type="protein sequence ID" value="GGU71142.1"/>
    <property type="molecule type" value="Genomic_DNA"/>
</dbReference>
<dbReference type="InterPro" id="IPR011659">
    <property type="entry name" value="WD40"/>
</dbReference>
<dbReference type="AlphaFoldDB" id="A0A1E7N6X2"/>
<dbReference type="EMBL" id="JPRF03000027">
    <property type="protein sequence ID" value="OEV36394.1"/>
    <property type="molecule type" value="Genomic_DNA"/>
</dbReference>
<keyword evidence="3" id="KW-0732">Signal</keyword>
<dbReference type="Proteomes" id="UP000610124">
    <property type="component" value="Unassembled WGS sequence"/>
</dbReference>
<reference evidence="6" key="4">
    <citation type="submission" date="2016-08" db="EMBL/GenBank/DDBJ databases">
        <title>Sequencing, assembly and comparative genomics of S. aureofaciens ATCC 10762.</title>
        <authorList>
            <person name="Gradnigo J.S."/>
            <person name="Johnson N."/>
            <person name="Somerville G.A."/>
        </authorList>
    </citation>
    <scope>NUCLEOTIDE SEQUENCE [LARGE SCALE GENOMIC DNA]</scope>
    <source>
        <strain evidence="6">ATCC 10762 / DSM 40127 / CCM 3239 / JCM 4008 / LMG 5968 / NBRC 12843 / NCIMB 8234 / A-377</strain>
    </source>
</reference>
<feature type="region of interest" description="Disordered" evidence="2">
    <location>
        <begin position="38"/>
        <end position="76"/>
    </location>
</feature>
<dbReference type="KEGG" id="kau:B6264_28650"/>
<proteinExistence type="inferred from homology"/>
<evidence type="ECO:0000313" key="4">
    <source>
        <dbReference type="EMBL" id="GGU71142.1"/>
    </source>
</evidence>
<feature type="compositionally biased region" description="Low complexity" evidence="2">
    <location>
        <begin position="38"/>
        <end position="71"/>
    </location>
</feature>
<dbReference type="Proteomes" id="UP000037395">
    <property type="component" value="Unassembled WGS sequence"/>
</dbReference>
<feature type="signal peptide" evidence="3">
    <location>
        <begin position="1"/>
        <end position="32"/>
    </location>
</feature>
<organism evidence="5 6">
    <name type="scientific">Kitasatospora aureofaciens</name>
    <name type="common">Streptomyces aureofaciens</name>
    <dbReference type="NCBI Taxonomy" id="1894"/>
    <lineage>
        <taxon>Bacteria</taxon>
        <taxon>Bacillati</taxon>
        <taxon>Actinomycetota</taxon>
        <taxon>Actinomycetes</taxon>
        <taxon>Kitasatosporales</taxon>
        <taxon>Streptomycetaceae</taxon>
        <taxon>Kitasatospora</taxon>
    </lineage>
</organism>
<feature type="chain" id="PRO_5015064052" description="WD40 repeat protein" evidence="3">
    <location>
        <begin position="33"/>
        <end position="354"/>
    </location>
</feature>
<dbReference type="Gene3D" id="2.120.10.30">
    <property type="entry name" value="TolB, C-terminal domain"/>
    <property type="match status" value="2"/>
</dbReference>
<reference evidence="5" key="3">
    <citation type="submission" date="2016-08" db="EMBL/GenBank/DDBJ databases">
        <title>Sequencing, Assembly and Comparative Genomics of S. aureofaciens ATCC 10762.</title>
        <authorList>
            <person name="Gradnigo J.S."/>
            <person name="Johnson N."/>
            <person name="Somerville G.A."/>
        </authorList>
    </citation>
    <scope>NUCLEOTIDE SEQUENCE [LARGE SCALE GENOMIC DNA]</scope>
    <source>
        <strain evidence="5">ATCC 10762</strain>
    </source>
</reference>
<accession>A0A8H9HLI4</accession>
<evidence type="ECO:0000256" key="3">
    <source>
        <dbReference type="SAM" id="SignalP"/>
    </source>
</evidence>
<evidence type="ECO:0000313" key="6">
    <source>
        <dbReference type="Proteomes" id="UP000037395"/>
    </source>
</evidence>
<gene>
    <name evidence="4" type="ORF">GCM10010502_23450</name>
    <name evidence="5" type="ORF">HS99_0030015</name>
</gene>
<feature type="region of interest" description="Disordered" evidence="2">
    <location>
        <begin position="291"/>
        <end position="354"/>
    </location>
</feature>
<dbReference type="InterPro" id="IPR011042">
    <property type="entry name" value="6-blade_b-propeller_TolB-like"/>
</dbReference>
<keyword evidence="6" id="KW-1185">Reference proteome</keyword>
<dbReference type="SUPFAM" id="SSF82171">
    <property type="entry name" value="DPP6 N-terminal domain-like"/>
    <property type="match status" value="1"/>
</dbReference>
<dbReference type="PANTHER" id="PTHR36842">
    <property type="entry name" value="PROTEIN TOLB HOMOLOG"/>
    <property type="match status" value="1"/>
</dbReference>
<evidence type="ECO:0008006" key="7">
    <source>
        <dbReference type="Google" id="ProtNLM"/>
    </source>
</evidence>
<evidence type="ECO:0000313" key="5">
    <source>
        <dbReference type="EMBL" id="OEV36394.1"/>
    </source>
</evidence>
<reference evidence="4" key="1">
    <citation type="journal article" date="2014" name="Int. J. Syst. Evol. Microbiol.">
        <title>Complete genome sequence of Corynebacterium casei LMG S-19264T (=DSM 44701T), isolated from a smear-ripened cheese.</title>
        <authorList>
            <consortium name="US DOE Joint Genome Institute (JGI-PGF)"/>
            <person name="Walter F."/>
            <person name="Albersmeier A."/>
            <person name="Kalinowski J."/>
            <person name="Ruckert C."/>
        </authorList>
    </citation>
    <scope>NUCLEOTIDE SEQUENCE</scope>
    <source>
        <strain evidence="4">JCM 4434</strain>
    </source>
</reference>
<evidence type="ECO:0000256" key="1">
    <source>
        <dbReference type="ARBA" id="ARBA00009820"/>
    </source>
</evidence>
<feature type="region of interest" description="Disordered" evidence="2">
    <location>
        <begin position="198"/>
        <end position="227"/>
    </location>
</feature>
<reference evidence="4" key="5">
    <citation type="submission" date="2020-09" db="EMBL/GenBank/DDBJ databases">
        <authorList>
            <person name="Sun Q."/>
            <person name="Ohkuma M."/>
        </authorList>
    </citation>
    <scope>NUCLEOTIDE SEQUENCE</scope>
    <source>
        <strain evidence="4">JCM 4434</strain>
    </source>
</reference>